<keyword evidence="3" id="KW-0032">Aminotransferase</keyword>
<dbReference type="Proteomes" id="UP001369082">
    <property type="component" value="Unassembled WGS sequence"/>
</dbReference>
<dbReference type="PANTHER" id="PTHR42885">
    <property type="entry name" value="HISTIDINOL-PHOSPHATE AMINOTRANSFERASE-RELATED"/>
    <property type="match status" value="1"/>
</dbReference>
<accession>A0ABU9GP54</accession>
<dbReference type="InterPro" id="IPR004838">
    <property type="entry name" value="NHTrfase_class1_PyrdxlP-BS"/>
</dbReference>
<dbReference type="PROSITE" id="PS00105">
    <property type="entry name" value="AA_TRANSFER_CLASS_1"/>
    <property type="match status" value="1"/>
</dbReference>
<comment type="caution">
    <text evidence="5">The sequence shown here is derived from an EMBL/GenBank/DDBJ whole genome shotgun (WGS) entry which is preliminary data.</text>
</comment>
<organism evidence="5 6">
    <name type="scientific">Psychromonas aquatilis</name>
    <dbReference type="NCBI Taxonomy" id="2005072"/>
    <lineage>
        <taxon>Bacteria</taxon>
        <taxon>Pseudomonadati</taxon>
        <taxon>Pseudomonadota</taxon>
        <taxon>Gammaproteobacteria</taxon>
        <taxon>Alteromonadales</taxon>
        <taxon>Psychromonadaceae</taxon>
        <taxon>Psychromonas</taxon>
    </lineage>
</organism>
<keyword evidence="3" id="KW-0808">Transferase</keyword>
<dbReference type="EC" id="2.6.1.-" evidence="3"/>
<name>A0ABU9GP54_9GAMM</name>
<keyword evidence="6" id="KW-1185">Reference proteome</keyword>
<dbReference type="PANTHER" id="PTHR42885:SF1">
    <property type="entry name" value="THREONINE-PHOSPHATE DECARBOXYLASE"/>
    <property type="match status" value="1"/>
</dbReference>
<evidence type="ECO:0000256" key="1">
    <source>
        <dbReference type="ARBA" id="ARBA00001933"/>
    </source>
</evidence>
<gene>
    <name evidence="5" type="ORF">V6256_05705</name>
</gene>
<dbReference type="EMBL" id="JBAKAZ010000014">
    <property type="protein sequence ID" value="MEL0629097.1"/>
    <property type="molecule type" value="Genomic_DNA"/>
</dbReference>
<evidence type="ECO:0000256" key="2">
    <source>
        <dbReference type="ARBA" id="ARBA00022898"/>
    </source>
</evidence>
<comment type="similarity">
    <text evidence="3">Belongs to the class-I pyridoxal-phosphate-dependent aminotransferase family.</text>
</comment>
<sequence length="339" mass="38637">MAIIHGGQLSKVAKQFGIPEQEWLDLSTGIAPFSYTIPEIPEKIWQDLPTISPSLITAAQGYYQAEFCWPVAGSQQLIEKLPSLWNDKNSAIKSAQVKHAYLPKVGYKEHQRAWSLAGYQLHFYQGVLPDNIEKNSVVVVINPNNPLTDTFSIQQLTQLRKHCQQQQALLIIDEAFADIFPPEFSFIPHINNEYEDLIVLRSFGKFFGLAGIRIGFVCTTEIWRDIIKESIGPWSINGPALFIAEQALQDISWQILQKDRLQSQSEKMHQLLLTYFPTARIKTNALFVTVFMENAKQIYQRLCESAVYVRLTDEQDALRIGIAEPKQFIELKSILIISL</sequence>
<dbReference type="InterPro" id="IPR004839">
    <property type="entry name" value="Aminotransferase_I/II_large"/>
</dbReference>
<keyword evidence="2" id="KW-0663">Pyridoxal phosphate</keyword>
<proteinExistence type="inferred from homology"/>
<dbReference type="SUPFAM" id="SSF53383">
    <property type="entry name" value="PLP-dependent transferases"/>
    <property type="match status" value="1"/>
</dbReference>
<protein>
    <recommendedName>
        <fullName evidence="3">Aminotransferase</fullName>
        <ecNumber evidence="3">2.6.1.-</ecNumber>
    </recommendedName>
</protein>
<dbReference type="InterPro" id="IPR015424">
    <property type="entry name" value="PyrdxlP-dep_Trfase"/>
</dbReference>
<evidence type="ECO:0000313" key="6">
    <source>
        <dbReference type="Proteomes" id="UP001369082"/>
    </source>
</evidence>
<dbReference type="CDD" id="cd00609">
    <property type="entry name" value="AAT_like"/>
    <property type="match status" value="1"/>
</dbReference>
<dbReference type="Gene3D" id="3.40.640.10">
    <property type="entry name" value="Type I PLP-dependent aspartate aminotransferase-like (Major domain)"/>
    <property type="match status" value="1"/>
</dbReference>
<reference evidence="5 6" key="1">
    <citation type="submission" date="2024-02" db="EMBL/GenBank/DDBJ databases">
        <title>Bacteria isolated from the canopy kelp, Nereocystis luetkeana.</title>
        <authorList>
            <person name="Pfister C.A."/>
            <person name="Younker I.T."/>
            <person name="Light S.H."/>
        </authorList>
    </citation>
    <scope>NUCLEOTIDE SEQUENCE [LARGE SCALE GENOMIC DNA]</scope>
    <source>
        <strain evidence="5 6">TI.1.05</strain>
    </source>
</reference>
<dbReference type="InterPro" id="IPR015422">
    <property type="entry name" value="PyrdxlP-dep_Trfase_small"/>
</dbReference>
<comment type="cofactor">
    <cofactor evidence="1 3">
        <name>pyridoxal 5'-phosphate</name>
        <dbReference type="ChEBI" id="CHEBI:597326"/>
    </cofactor>
</comment>
<dbReference type="InterPro" id="IPR015421">
    <property type="entry name" value="PyrdxlP-dep_Trfase_major"/>
</dbReference>
<evidence type="ECO:0000256" key="3">
    <source>
        <dbReference type="RuleBase" id="RU000481"/>
    </source>
</evidence>
<dbReference type="Gene3D" id="3.90.1150.10">
    <property type="entry name" value="Aspartate Aminotransferase, domain 1"/>
    <property type="match status" value="1"/>
</dbReference>
<dbReference type="Pfam" id="PF00155">
    <property type="entry name" value="Aminotran_1_2"/>
    <property type="match status" value="1"/>
</dbReference>
<feature type="domain" description="Aminotransferase class I/classII large" evidence="4">
    <location>
        <begin position="64"/>
        <end position="323"/>
    </location>
</feature>
<dbReference type="RefSeq" id="WP_341597110.1">
    <property type="nucleotide sequence ID" value="NZ_JBAKAZ010000014.1"/>
</dbReference>
<evidence type="ECO:0000313" key="5">
    <source>
        <dbReference type="EMBL" id="MEL0629097.1"/>
    </source>
</evidence>
<evidence type="ECO:0000259" key="4">
    <source>
        <dbReference type="Pfam" id="PF00155"/>
    </source>
</evidence>